<feature type="domain" description="Putative auto-transporter adhesin head GIN" evidence="2">
    <location>
        <begin position="213"/>
        <end position="313"/>
    </location>
</feature>
<dbReference type="Pfam" id="PF10988">
    <property type="entry name" value="DUF2807"/>
    <property type="match status" value="1"/>
</dbReference>
<feature type="chain" id="PRO_5046518025" evidence="1">
    <location>
        <begin position="21"/>
        <end position="345"/>
    </location>
</feature>
<feature type="signal peptide" evidence="1">
    <location>
        <begin position="1"/>
        <end position="20"/>
    </location>
</feature>
<protein>
    <submittedName>
        <fullName evidence="3">GIN domain-containing protein</fullName>
    </submittedName>
</protein>
<keyword evidence="4" id="KW-1185">Reference proteome</keyword>
<evidence type="ECO:0000256" key="1">
    <source>
        <dbReference type="SAM" id="SignalP"/>
    </source>
</evidence>
<organism evidence="3 4">
    <name type="scientific">Hyphococcus aureus</name>
    <dbReference type="NCBI Taxonomy" id="2666033"/>
    <lineage>
        <taxon>Bacteria</taxon>
        <taxon>Pseudomonadati</taxon>
        <taxon>Pseudomonadota</taxon>
        <taxon>Alphaproteobacteria</taxon>
        <taxon>Parvularculales</taxon>
        <taxon>Parvularculaceae</taxon>
        <taxon>Hyphococcus</taxon>
    </lineage>
</organism>
<keyword evidence="1" id="KW-0732">Signal</keyword>
<dbReference type="Gene3D" id="2.160.20.120">
    <property type="match status" value="2"/>
</dbReference>
<comment type="caution">
    <text evidence="3">The sequence shown here is derived from an EMBL/GenBank/DDBJ whole genome shotgun (WGS) entry which is preliminary data.</text>
</comment>
<reference evidence="3 4" key="1">
    <citation type="submission" date="2024-09" db="EMBL/GenBank/DDBJ databases">
        <authorList>
            <person name="Zhang Z.-H."/>
        </authorList>
    </citation>
    <scope>NUCLEOTIDE SEQUENCE [LARGE SCALE GENOMIC DNA]</scope>
    <source>
        <strain evidence="3 4">HHTR114</strain>
    </source>
</reference>
<evidence type="ECO:0000313" key="4">
    <source>
        <dbReference type="Proteomes" id="UP001596116"/>
    </source>
</evidence>
<accession>A0ABW1KUK4</accession>
<name>A0ABW1KUK4_9PROT</name>
<evidence type="ECO:0000313" key="3">
    <source>
        <dbReference type="EMBL" id="MFC6034751.1"/>
    </source>
</evidence>
<dbReference type="Proteomes" id="UP001596116">
    <property type="component" value="Unassembled WGS sequence"/>
</dbReference>
<proteinExistence type="predicted"/>
<gene>
    <name evidence="3" type="ORF">ACFMB1_04300</name>
</gene>
<dbReference type="EMBL" id="JBHPON010000001">
    <property type="protein sequence ID" value="MFC6034751.1"/>
    <property type="molecule type" value="Genomic_DNA"/>
</dbReference>
<sequence>MRIFLFTAAFCAPFFASAMAETTTHQSIRELDVENFIGTVKVETTSGGGVSLERIDGKDSSYPVHVTTRDGVLVISSDEDPDDIRWQDDVNWRKYHDDAFRVFLEDYPTLTLRVPVGTALDFDSAVIMLSVGDTRGALSISEGHIVGVVGDLATADISIHGSGDLKAGDIEGEFRTAIYGSGDLTAKSAGALKAKIHGSGDISIGDIGGAASLDIHGSGDIMLGRVDGALDLSIKGSGDVKTGDVEDGAVISIHGSGDVALASLRGKAGAEINGSGDIEINGGRAENLLVDIRGSGEFEFDGVAVNPTVYAGRSGTVHIARYEGEIRARGDGDIEISGVQYGDDD</sequence>
<dbReference type="RefSeq" id="WP_379879908.1">
    <property type="nucleotide sequence ID" value="NZ_JBHPON010000001.1"/>
</dbReference>
<evidence type="ECO:0000259" key="2">
    <source>
        <dbReference type="Pfam" id="PF10988"/>
    </source>
</evidence>
<dbReference type="InterPro" id="IPR021255">
    <property type="entry name" value="DUF2807"/>
</dbReference>